<dbReference type="KEGG" id="pno:SNOG_15333"/>
<dbReference type="Proteomes" id="UP000001055">
    <property type="component" value="Unassembled WGS sequence"/>
</dbReference>
<protein>
    <submittedName>
        <fullName evidence="1">Uncharacterized protein</fullName>
    </submittedName>
</protein>
<dbReference type="VEuPathDB" id="FungiDB:JI435_153330"/>
<organism evidence="1 2">
    <name type="scientific">Phaeosphaeria nodorum (strain SN15 / ATCC MYA-4574 / FGSC 10173)</name>
    <name type="common">Glume blotch fungus</name>
    <name type="synonym">Parastagonospora nodorum</name>
    <dbReference type="NCBI Taxonomy" id="321614"/>
    <lineage>
        <taxon>Eukaryota</taxon>
        <taxon>Fungi</taxon>
        <taxon>Dikarya</taxon>
        <taxon>Ascomycota</taxon>
        <taxon>Pezizomycotina</taxon>
        <taxon>Dothideomycetes</taxon>
        <taxon>Pleosporomycetidae</taxon>
        <taxon>Pleosporales</taxon>
        <taxon>Pleosporineae</taxon>
        <taxon>Phaeosphaeriaceae</taxon>
        <taxon>Parastagonospora</taxon>
    </lineage>
</organism>
<dbReference type="GeneID" id="5982415"/>
<reference evidence="2" key="1">
    <citation type="journal article" date="2007" name="Plant Cell">
        <title>Dothideomycete-plant interactions illuminated by genome sequencing and EST analysis of the wheat pathogen Stagonospora nodorum.</title>
        <authorList>
            <person name="Hane J.K."/>
            <person name="Lowe R.G."/>
            <person name="Solomon P.S."/>
            <person name="Tan K.C."/>
            <person name="Schoch C.L."/>
            <person name="Spatafora J.W."/>
            <person name="Crous P.W."/>
            <person name="Kodira C."/>
            <person name="Birren B.W."/>
            <person name="Galagan J.E."/>
            <person name="Torriani S.F."/>
            <person name="McDonald B.A."/>
            <person name="Oliver R.P."/>
        </authorList>
    </citation>
    <scope>NUCLEOTIDE SEQUENCE [LARGE SCALE GENOMIC DNA]</scope>
    <source>
        <strain evidence="2">SN15 / ATCC MYA-4574 / FGSC 10173</strain>
    </source>
</reference>
<dbReference type="AlphaFoldDB" id="Q0TYR9"/>
<gene>
    <name evidence="1" type="ORF">SNOG_15333</name>
</gene>
<dbReference type="RefSeq" id="XP_001805486.1">
    <property type="nucleotide sequence ID" value="XM_001805434.1"/>
</dbReference>
<dbReference type="InParanoid" id="Q0TYR9"/>
<sequence>MTVSHPCGDATSLRRSIDEHRKHTVCPHIGMRQGSPEFAPAQLAELAPSPTSEFRVCEGAFGSCPFCLTDYRIDISWQGEKKGYAIKLLFGRLWTRLC</sequence>
<name>Q0TYR9_PHANO</name>
<proteinExistence type="predicted"/>
<evidence type="ECO:0000313" key="2">
    <source>
        <dbReference type="Proteomes" id="UP000001055"/>
    </source>
</evidence>
<dbReference type="STRING" id="321614.Q0TYR9"/>
<accession>Q0TYR9</accession>
<evidence type="ECO:0000313" key="1">
    <source>
        <dbReference type="EMBL" id="EAT77266.1"/>
    </source>
</evidence>
<dbReference type="EMBL" id="CH445361">
    <property type="protein sequence ID" value="EAT77266.1"/>
    <property type="molecule type" value="Genomic_DNA"/>
</dbReference>